<name>A0A4C1W6J7_EUMVA</name>
<dbReference type="InterPro" id="IPR006170">
    <property type="entry name" value="PBP/GOBP"/>
</dbReference>
<dbReference type="GO" id="GO:0005549">
    <property type="term" value="F:odorant binding"/>
    <property type="evidence" value="ECO:0007669"/>
    <property type="project" value="InterPro"/>
</dbReference>
<dbReference type="Gene3D" id="1.10.238.270">
    <property type="match status" value="1"/>
</dbReference>
<dbReference type="SUPFAM" id="SSF47565">
    <property type="entry name" value="Insect pheromone/odorant-binding proteins"/>
    <property type="match status" value="1"/>
</dbReference>
<accession>A0A4C1W6J7</accession>
<protein>
    <recommendedName>
        <fullName evidence="3">Odorant-binding protein</fullName>
    </recommendedName>
</protein>
<dbReference type="Pfam" id="PF01395">
    <property type="entry name" value="PBP_GOBP"/>
    <property type="match status" value="1"/>
</dbReference>
<gene>
    <name evidence="1" type="ORF">EVAR_24566_1</name>
</gene>
<dbReference type="InterPro" id="IPR036728">
    <property type="entry name" value="PBP_GOBP_sf"/>
</dbReference>
<evidence type="ECO:0000313" key="2">
    <source>
        <dbReference type="Proteomes" id="UP000299102"/>
    </source>
</evidence>
<reference evidence="1 2" key="1">
    <citation type="journal article" date="2019" name="Commun. Biol.">
        <title>The bagworm genome reveals a unique fibroin gene that provides high tensile strength.</title>
        <authorList>
            <person name="Kono N."/>
            <person name="Nakamura H."/>
            <person name="Ohtoshi R."/>
            <person name="Tomita M."/>
            <person name="Numata K."/>
            <person name="Arakawa K."/>
        </authorList>
    </citation>
    <scope>NUCLEOTIDE SEQUENCE [LARGE SCALE GENOMIC DNA]</scope>
</reference>
<organism evidence="1 2">
    <name type="scientific">Eumeta variegata</name>
    <name type="common">Bagworm moth</name>
    <name type="synonym">Eumeta japonica</name>
    <dbReference type="NCBI Taxonomy" id="151549"/>
    <lineage>
        <taxon>Eukaryota</taxon>
        <taxon>Metazoa</taxon>
        <taxon>Ecdysozoa</taxon>
        <taxon>Arthropoda</taxon>
        <taxon>Hexapoda</taxon>
        <taxon>Insecta</taxon>
        <taxon>Pterygota</taxon>
        <taxon>Neoptera</taxon>
        <taxon>Endopterygota</taxon>
        <taxon>Lepidoptera</taxon>
        <taxon>Glossata</taxon>
        <taxon>Ditrysia</taxon>
        <taxon>Tineoidea</taxon>
        <taxon>Psychidae</taxon>
        <taxon>Oiketicinae</taxon>
        <taxon>Eumeta</taxon>
    </lineage>
</organism>
<dbReference type="AlphaFoldDB" id="A0A4C1W6J7"/>
<keyword evidence="2" id="KW-1185">Reference proteome</keyword>
<dbReference type="OrthoDB" id="7234983at2759"/>
<proteinExistence type="predicted"/>
<dbReference type="EMBL" id="BGZK01000478">
    <property type="protein sequence ID" value="GBP46159.1"/>
    <property type="molecule type" value="Genomic_DNA"/>
</dbReference>
<comment type="caution">
    <text evidence="1">The sequence shown here is derived from an EMBL/GenBank/DDBJ whole genome shotgun (WGS) entry which is preliminary data.</text>
</comment>
<evidence type="ECO:0008006" key="3">
    <source>
        <dbReference type="Google" id="ProtNLM"/>
    </source>
</evidence>
<dbReference type="Proteomes" id="UP000299102">
    <property type="component" value="Unassembled WGS sequence"/>
</dbReference>
<sequence length="98" mass="10967">MEICVADKKGYLNDDGTINKDALKGSIEKDFADNPTLVGKITKKCIDGDLDNYAPQDFCDLHKLKHCILLQVFGSCPEWDEENADCSEIKDLVEKCQV</sequence>
<evidence type="ECO:0000313" key="1">
    <source>
        <dbReference type="EMBL" id="GBP46159.1"/>
    </source>
</evidence>